<feature type="transmembrane region" description="Helical" evidence="1">
    <location>
        <begin position="7"/>
        <end position="29"/>
    </location>
</feature>
<proteinExistence type="predicted"/>
<reference evidence="2" key="1">
    <citation type="submission" date="2017-12" db="EMBL/GenBank/DDBJ databases">
        <title>FDA dAtabase for Regulatory Grade micrObial Sequences (FDA-ARGOS): Supporting development and validation of Infectious Disease Dx tests.</title>
        <authorList>
            <person name="Hoffmann M."/>
            <person name="Allard M."/>
            <person name="Evans P."/>
            <person name="Brown E."/>
            <person name="Tallon L.J."/>
            <person name="Sadzewicz L."/>
            <person name="Sengamalay N."/>
            <person name="Ott S."/>
            <person name="Godinez A."/>
            <person name="Nagaraj S."/>
            <person name="Vavikolanu K."/>
            <person name="Aluvathingal J."/>
            <person name="Nadendla S."/>
            <person name="Hobson J."/>
            <person name="Sichtig H."/>
        </authorList>
    </citation>
    <scope>NUCLEOTIDE SEQUENCE [LARGE SCALE GENOMIC DNA]</scope>
    <source>
        <strain evidence="2">FDAARGOS_118</strain>
    </source>
</reference>
<evidence type="ECO:0000313" key="2">
    <source>
        <dbReference type="EMBL" id="PNM76952.1"/>
    </source>
</evidence>
<keyword evidence="1" id="KW-0472">Membrane</keyword>
<gene>
    <name evidence="2" type="ORF">AL548_007495</name>
</gene>
<organism evidence="2 3">
    <name type="scientific">Vibrio vulnificus</name>
    <dbReference type="NCBI Taxonomy" id="672"/>
    <lineage>
        <taxon>Bacteria</taxon>
        <taxon>Pseudomonadati</taxon>
        <taxon>Pseudomonadota</taxon>
        <taxon>Gammaproteobacteria</taxon>
        <taxon>Vibrionales</taxon>
        <taxon>Vibrionaceae</taxon>
        <taxon>Vibrio</taxon>
    </lineage>
</organism>
<keyword evidence="3" id="KW-1185">Reference proteome</keyword>
<keyword evidence="1" id="KW-0812">Transmembrane</keyword>
<evidence type="ECO:0000256" key="1">
    <source>
        <dbReference type="SAM" id="Phobius"/>
    </source>
</evidence>
<name>A0ABX4X1L6_VIBVL</name>
<evidence type="ECO:0000313" key="3">
    <source>
        <dbReference type="Proteomes" id="UP000054370"/>
    </source>
</evidence>
<dbReference type="EMBL" id="LOSH02000002">
    <property type="protein sequence ID" value="PNM76952.1"/>
    <property type="molecule type" value="Genomic_DNA"/>
</dbReference>
<dbReference type="Proteomes" id="UP000054370">
    <property type="component" value="Unassembled WGS sequence"/>
</dbReference>
<protein>
    <submittedName>
        <fullName evidence="2">Uncharacterized protein</fullName>
    </submittedName>
</protein>
<keyword evidence="1" id="KW-1133">Transmembrane helix</keyword>
<comment type="caution">
    <text evidence="2">The sequence shown here is derived from an EMBL/GenBank/DDBJ whole genome shotgun (WGS) entry which is preliminary data.</text>
</comment>
<accession>A0ABX4X1L6</accession>
<sequence>MTWKAWLLLTAIGFLLSGFVTSFMFYFGWLDETQAIKLMIMGTVALPVSERFFPIVLKK</sequence>